<keyword evidence="1" id="KW-0812">Transmembrane</keyword>
<feature type="transmembrane region" description="Helical" evidence="1">
    <location>
        <begin position="70"/>
        <end position="87"/>
    </location>
</feature>
<dbReference type="EMBL" id="CP002032">
    <property type="protein sequence ID" value="ADH61219.1"/>
    <property type="molecule type" value="Genomic_DNA"/>
</dbReference>
<protein>
    <submittedName>
        <fullName evidence="2">Uncharacterized protein</fullName>
    </submittedName>
</protein>
<feature type="transmembrane region" description="Helical" evidence="1">
    <location>
        <begin position="12"/>
        <end position="32"/>
    </location>
</feature>
<evidence type="ECO:0000313" key="2">
    <source>
        <dbReference type="EMBL" id="ADH61219.1"/>
    </source>
</evidence>
<keyword evidence="1" id="KW-1133">Transmembrane helix</keyword>
<keyword evidence="3" id="KW-1185">Reference proteome</keyword>
<gene>
    <name evidence="2" type="ordered locus">Tmath_1508</name>
</gene>
<keyword evidence="1" id="KW-0472">Membrane</keyword>
<reference evidence="2 3" key="1">
    <citation type="submission" date="2010-05" db="EMBL/GenBank/DDBJ databases">
        <title>Complete sequence of Thermoanaerobacter mathranii subsp. mathranii mathranii str. A3.</title>
        <authorList>
            <consortium name="US DOE Joint Genome Institute"/>
            <person name="Lucas S."/>
            <person name="Copeland A."/>
            <person name="Lapidus A."/>
            <person name="Cheng J.-F."/>
            <person name="Bruce D."/>
            <person name="Goodwin L."/>
            <person name="Pitluck S."/>
            <person name="Held B."/>
            <person name="Detter J.C."/>
            <person name="Han C."/>
            <person name="Tapia R."/>
            <person name="Land M."/>
            <person name="Hauser L."/>
            <person name="Kyrpides N."/>
            <person name="Mikhailova N."/>
            <person name="Zhou J."/>
            <person name="Hemme C."/>
            <person name="Woyke T."/>
        </authorList>
    </citation>
    <scope>NUCLEOTIDE SEQUENCE [LARGE SCALE GENOMIC DNA]</scope>
    <source>
        <strain evidence="2 3">A3</strain>
    </source>
</reference>
<evidence type="ECO:0000256" key="1">
    <source>
        <dbReference type="SAM" id="Phobius"/>
    </source>
</evidence>
<organism evidence="2 3">
    <name type="scientific">Thermoanaerobacter mathranii subsp. mathranii (strain DSM 11426 / CCUG 53645 / CIP 108742 / A3)</name>
    <dbReference type="NCBI Taxonomy" id="583358"/>
    <lineage>
        <taxon>Bacteria</taxon>
        <taxon>Bacillati</taxon>
        <taxon>Bacillota</taxon>
        <taxon>Clostridia</taxon>
        <taxon>Thermoanaerobacterales</taxon>
        <taxon>Thermoanaerobacteraceae</taxon>
        <taxon>Thermoanaerobacter</taxon>
    </lineage>
</organism>
<evidence type="ECO:0000313" key="3">
    <source>
        <dbReference type="Proteomes" id="UP000002064"/>
    </source>
</evidence>
<sequence>MRILKQLTKRIILAYFVAGLVYSVAGYVHRSIIGKQEVFSLLIGIPMDVIGWPGMVYADLKHIGTIGVKAQPFLALISIVIMIAIFVRKELLLRKSMR</sequence>
<dbReference type="Proteomes" id="UP000002064">
    <property type="component" value="Chromosome"/>
</dbReference>
<name>A0ABM5LQV2_THEM3</name>
<dbReference type="RefSeq" id="WP_013150506.1">
    <property type="nucleotide sequence ID" value="NC_014209.1"/>
</dbReference>
<accession>A0ABM5LQV2</accession>
<proteinExistence type="predicted"/>